<dbReference type="PRINTS" id="PR01705">
    <property type="entry name" value="TSP1REPEAT"/>
</dbReference>
<evidence type="ECO:0000256" key="8">
    <source>
        <dbReference type="ARBA" id="ARBA00023136"/>
    </source>
</evidence>
<dbReference type="SUPFAM" id="SSF82895">
    <property type="entry name" value="TSP-1 type 1 repeat"/>
    <property type="match status" value="2"/>
</dbReference>
<evidence type="ECO:0000256" key="9">
    <source>
        <dbReference type="ARBA" id="ARBA00023157"/>
    </source>
</evidence>
<keyword evidence="3" id="KW-0964">Secreted</keyword>
<dbReference type="InterPro" id="IPR036383">
    <property type="entry name" value="TSP1_rpt_sf"/>
</dbReference>
<evidence type="ECO:0000256" key="3">
    <source>
        <dbReference type="ARBA" id="ARBA00022525"/>
    </source>
</evidence>
<accession>A7SST4</accession>
<protein>
    <submittedName>
        <fullName evidence="10">Uncharacterized protein</fullName>
    </submittedName>
</protein>
<dbReference type="HOGENOM" id="CLU_047129_1_0_1"/>
<dbReference type="InParanoid" id="A7SST4"/>
<keyword evidence="6" id="KW-0677">Repeat</keyword>
<comment type="subcellular location">
    <subcellularLocation>
        <location evidence="1">Membrane</location>
        <topology evidence="1">Single-pass membrane protein</topology>
    </subcellularLocation>
    <subcellularLocation>
        <location evidence="2">Secreted</location>
    </subcellularLocation>
</comment>
<proteinExistence type="predicted"/>
<keyword evidence="9" id="KW-1015">Disulfide bond</keyword>
<dbReference type="AlphaFoldDB" id="A7SST4"/>
<dbReference type="PANTHER" id="PTHR22906:SF43">
    <property type="entry name" value="PROPERDIN"/>
    <property type="match status" value="1"/>
</dbReference>
<keyword evidence="11" id="KW-1185">Reference proteome</keyword>
<dbReference type="Gene3D" id="2.20.100.10">
    <property type="entry name" value="Thrombospondin type-1 (TSP1) repeat"/>
    <property type="match status" value="2"/>
</dbReference>
<gene>
    <name evidence="10" type="ORF">NEMVEDRAFT_v1g130270</name>
</gene>
<dbReference type="EMBL" id="DS469783">
    <property type="protein sequence ID" value="EDO33243.1"/>
    <property type="molecule type" value="Genomic_DNA"/>
</dbReference>
<keyword evidence="7" id="KW-1133">Transmembrane helix</keyword>
<dbReference type="PANTHER" id="PTHR22906">
    <property type="entry name" value="PROPERDIN"/>
    <property type="match status" value="1"/>
</dbReference>
<evidence type="ECO:0000256" key="4">
    <source>
        <dbReference type="ARBA" id="ARBA00022692"/>
    </source>
</evidence>
<keyword evidence="8" id="KW-0472">Membrane</keyword>
<dbReference type="InterPro" id="IPR052065">
    <property type="entry name" value="Compl_asym_regulator"/>
</dbReference>
<evidence type="ECO:0000313" key="10">
    <source>
        <dbReference type="EMBL" id="EDO33243.1"/>
    </source>
</evidence>
<dbReference type="Proteomes" id="UP000001593">
    <property type="component" value="Unassembled WGS sequence"/>
</dbReference>
<dbReference type="OMA" id="MILPNCE"/>
<reference evidence="10 11" key="1">
    <citation type="journal article" date="2007" name="Science">
        <title>Sea anemone genome reveals ancestral eumetazoan gene repertoire and genomic organization.</title>
        <authorList>
            <person name="Putnam N.H."/>
            <person name="Srivastava M."/>
            <person name="Hellsten U."/>
            <person name="Dirks B."/>
            <person name="Chapman J."/>
            <person name="Salamov A."/>
            <person name="Terry A."/>
            <person name="Shapiro H."/>
            <person name="Lindquist E."/>
            <person name="Kapitonov V.V."/>
            <person name="Jurka J."/>
            <person name="Genikhovich G."/>
            <person name="Grigoriev I.V."/>
            <person name="Lucas S.M."/>
            <person name="Steele R.E."/>
            <person name="Finnerty J.R."/>
            <person name="Technau U."/>
            <person name="Martindale M.Q."/>
            <person name="Rokhsar D.S."/>
        </authorList>
    </citation>
    <scope>NUCLEOTIDE SEQUENCE [LARGE SCALE GENOMIC DNA]</scope>
    <source>
        <strain evidence="11">CH2 X CH6</strain>
    </source>
</reference>
<evidence type="ECO:0000256" key="2">
    <source>
        <dbReference type="ARBA" id="ARBA00004613"/>
    </source>
</evidence>
<evidence type="ECO:0000256" key="7">
    <source>
        <dbReference type="ARBA" id="ARBA00022989"/>
    </source>
</evidence>
<dbReference type="PROSITE" id="PS50092">
    <property type="entry name" value="TSP1"/>
    <property type="match status" value="2"/>
</dbReference>
<evidence type="ECO:0000256" key="1">
    <source>
        <dbReference type="ARBA" id="ARBA00004167"/>
    </source>
</evidence>
<dbReference type="GO" id="GO:0016020">
    <property type="term" value="C:membrane"/>
    <property type="evidence" value="ECO:0007669"/>
    <property type="project" value="UniProtKB-SubCell"/>
</dbReference>
<evidence type="ECO:0000256" key="6">
    <source>
        <dbReference type="ARBA" id="ARBA00022737"/>
    </source>
</evidence>
<dbReference type="PhylomeDB" id="A7SST4"/>
<evidence type="ECO:0000256" key="5">
    <source>
        <dbReference type="ARBA" id="ARBA00022729"/>
    </source>
</evidence>
<keyword evidence="5" id="KW-0732">Signal</keyword>
<dbReference type="FunFam" id="2.20.100.10:FF:000007">
    <property type="entry name" value="Thrombospondin 1"/>
    <property type="match status" value="2"/>
</dbReference>
<dbReference type="InterPro" id="IPR000884">
    <property type="entry name" value="TSP1_rpt"/>
</dbReference>
<evidence type="ECO:0000313" key="11">
    <source>
        <dbReference type="Proteomes" id="UP000001593"/>
    </source>
</evidence>
<organism evidence="10 11">
    <name type="scientific">Nematostella vectensis</name>
    <name type="common">Starlet sea anemone</name>
    <dbReference type="NCBI Taxonomy" id="45351"/>
    <lineage>
        <taxon>Eukaryota</taxon>
        <taxon>Metazoa</taxon>
        <taxon>Cnidaria</taxon>
        <taxon>Anthozoa</taxon>
        <taxon>Hexacorallia</taxon>
        <taxon>Actiniaria</taxon>
        <taxon>Edwardsiidae</taxon>
        <taxon>Nematostella</taxon>
    </lineage>
</organism>
<name>A7SST4_NEMVE</name>
<dbReference type="SMART" id="SM00209">
    <property type="entry name" value="TSP1"/>
    <property type="match status" value="2"/>
</dbReference>
<dbReference type="Pfam" id="PF00090">
    <property type="entry name" value="TSP_1"/>
    <property type="match status" value="2"/>
</dbReference>
<feature type="non-terminal residue" evidence="10">
    <location>
        <position position="111"/>
    </location>
</feature>
<keyword evidence="4" id="KW-0812">Transmembrane</keyword>
<feature type="non-terminal residue" evidence="10">
    <location>
        <position position="1"/>
    </location>
</feature>
<sequence>GGWSLWSTWTSCSVTCSTGVQSKSRSCSNPAPQNGGAYCLGEGHVSQSCDMSPCPVNGGWSAWSNWTPCSVKCEGGTQSRDRNCTHPSPLNGGDNCVGEGKETRACNDFRC</sequence>